<sequence>MTGKLKHHQALKAEGLLRHWSSGLFTLFVSHQWLGRHHPDPNSEQLRVLQGLLRNLLAKTVTIEYDVLTQFFGGTGPKAELDKLVGAYLWLDYICVPQLVESASSSLAYEQLRYVWSIHSYVDRCALFLALVPPCIHHDTGVPCSLNSWLDRGWCRTEFWCKSFSTRSKVPIVVVKGEDSAQYMTGLSSLRYPVYSGMFAVEDDKAACSLLVQKALMKYLSMLRAAKNKTAYRLYLSLFEQMTGCENKKRSMEEFLHDFCFSEPVGQHKSLGPVVCAALSGDHELLRNLVSARASLHARAPGMLETFNAELMPLHFALEFRSQDLRVLQTLLELRADPNCSTLNASSPLSSCRTVDAVDQLVENRADVNLGTTIAQLPPIHFAVGAIGAPCEVVARLLELRADVLGGGGGVACSPLHNVAFSGDSHNDLRNAQLLLDNKADVNQRCRPEGIFRPIELMARVSSRCAGRSGALVRFFGNLSSTPLGWCAVFGNEGLLTFLLRERADPEIRNNRGLRAIDLATSERVRTILRDPVPHIYLLESGSELVTEQF</sequence>
<dbReference type="SUPFAM" id="SSF48403">
    <property type="entry name" value="Ankyrin repeat"/>
    <property type="match status" value="1"/>
</dbReference>
<gene>
    <name evidence="1" type="ORF">SNEC2469_LOCUS30178</name>
</gene>
<evidence type="ECO:0000313" key="1">
    <source>
        <dbReference type="EMBL" id="CAE7898713.1"/>
    </source>
</evidence>
<dbReference type="AlphaFoldDB" id="A0A813BA27"/>
<dbReference type="Gene3D" id="1.25.40.20">
    <property type="entry name" value="Ankyrin repeat-containing domain"/>
    <property type="match status" value="1"/>
</dbReference>
<dbReference type="PANTHER" id="PTHR46224:SF6">
    <property type="entry name" value="ANKYRIN REPEAT FAMILY PROTEIN"/>
    <property type="match status" value="1"/>
</dbReference>
<evidence type="ECO:0000313" key="2">
    <source>
        <dbReference type="Proteomes" id="UP000601435"/>
    </source>
</evidence>
<dbReference type="EMBL" id="CAJNJA010069706">
    <property type="protein sequence ID" value="CAE7898713.1"/>
    <property type="molecule type" value="Genomic_DNA"/>
</dbReference>
<dbReference type="InterPro" id="IPR051616">
    <property type="entry name" value="Cul2-RING_E3_ligase_SR"/>
</dbReference>
<name>A0A813BA27_9DINO</name>
<dbReference type="InterPro" id="IPR002110">
    <property type="entry name" value="Ankyrin_rpt"/>
</dbReference>
<reference evidence="1" key="1">
    <citation type="submission" date="2021-02" db="EMBL/GenBank/DDBJ databases">
        <authorList>
            <person name="Dougan E. K."/>
            <person name="Rhodes N."/>
            <person name="Thang M."/>
            <person name="Chan C."/>
        </authorList>
    </citation>
    <scope>NUCLEOTIDE SEQUENCE</scope>
</reference>
<accession>A0A813BA27</accession>
<proteinExistence type="predicted"/>
<dbReference type="Proteomes" id="UP000601435">
    <property type="component" value="Unassembled WGS sequence"/>
</dbReference>
<comment type="caution">
    <text evidence="1">The sequence shown here is derived from an EMBL/GenBank/DDBJ whole genome shotgun (WGS) entry which is preliminary data.</text>
</comment>
<dbReference type="InterPro" id="IPR036770">
    <property type="entry name" value="Ankyrin_rpt-contain_sf"/>
</dbReference>
<dbReference type="SMART" id="SM00248">
    <property type="entry name" value="ANK"/>
    <property type="match status" value="4"/>
</dbReference>
<organism evidence="1 2">
    <name type="scientific">Symbiodinium necroappetens</name>
    <dbReference type="NCBI Taxonomy" id="1628268"/>
    <lineage>
        <taxon>Eukaryota</taxon>
        <taxon>Sar</taxon>
        <taxon>Alveolata</taxon>
        <taxon>Dinophyceae</taxon>
        <taxon>Suessiales</taxon>
        <taxon>Symbiodiniaceae</taxon>
        <taxon>Symbiodinium</taxon>
    </lineage>
</organism>
<protein>
    <submittedName>
        <fullName evidence="1">Uncharacterized protein</fullName>
    </submittedName>
</protein>
<dbReference type="PANTHER" id="PTHR46224">
    <property type="entry name" value="ANKYRIN REPEAT FAMILY PROTEIN"/>
    <property type="match status" value="1"/>
</dbReference>
<dbReference type="OrthoDB" id="432800at2759"/>
<keyword evidence="2" id="KW-1185">Reference proteome</keyword>